<feature type="compositionally biased region" description="Low complexity" evidence="1">
    <location>
        <begin position="1"/>
        <end position="25"/>
    </location>
</feature>
<dbReference type="RefSeq" id="WP_132187795.1">
    <property type="nucleotide sequence ID" value="NZ_SLWM01000002.1"/>
</dbReference>
<feature type="compositionally biased region" description="Low complexity" evidence="1">
    <location>
        <begin position="32"/>
        <end position="44"/>
    </location>
</feature>
<name>A0ABY2BSK2_9ACTN</name>
<organism evidence="2 3">
    <name type="scientific">Kribbella orskensis</name>
    <dbReference type="NCBI Taxonomy" id="2512216"/>
    <lineage>
        <taxon>Bacteria</taxon>
        <taxon>Bacillati</taxon>
        <taxon>Actinomycetota</taxon>
        <taxon>Actinomycetes</taxon>
        <taxon>Propionibacteriales</taxon>
        <taxon>Kribbellaceae</taxon>
        <taxon>Kribbella</taxon>
    </lineage>
</organism>
<dbReference type="EMBL" id="SLWM01000002">
    <property type="protein sequence ID" value="TCO29880.1"/>
    <property type="molecule type" value="Genomic_DNA"/>
</dbReference>
<dbReference type="Proteomes" id="UP000295818">
    <property type="component" value="Unassembled WGS sequence"/>
</dbReference>
<accession>A0ABY2BSK2</accession>
<keyword evidence="3" id="KW-1185">Reference proteome</keyword>
<evidence type="ECO:0000313" key="3">
    <source>
        <dbReference type="Proteomes" id="UP000295818"/>
    </source>
</evidence>
<reference evidence="2 3" key="1">
    <citation type="journal article" date="2015" name="Stand. Genomic Sci.">
        <title>Genomic Encyclopedia of Bacterial and Archaeal Type Strains, Phase III: the genomes of soil and plant-associated and newly described type strains.</title>
        <authorList>
            <person name="Whitman W.B."/>
            <person name="Woyke T."/>
            <person name="Klenk H.P."/>
            <person name="Zhou Y."/>
            <person name="Lilburn T.G."/>
            <person name="Beck B.J."/>
            <person name="De Vos P."/>
            <person name="Vandamme P."/>
            <person name="Eisen J.A."/>
            <person name="Garrity G."/>
            <person name="Hugenholtz P."/>
            <person name="Kyrpides N.C."/>
        </authorList>
    </citation>
    <scope>NUCLEOTIDE SEQUENCE [LARGE SCALE GENOMIC DNA]</scope>
    <source>
        <strain evidence="2 3">VKM Ac-2538</strain>
    </source>
</reference>
<protein>
    <submittedName>
        <fullName evidence="2">Uncharacterized protein</fullName>
    </submittedName>
</protein>
<comment type="caution">
    <text evidence="2">The sequence shown here is derived from an EMBL/GenBank/DDBJ whole genome shotgun (WGS) entry which is preliminary data.</text>
</comment>
<gene>
    <name evidence="2" type="ORF">EV644_102601</name>
</gene>
<sequence length="74" mass="7700">MTPTHHPAPAVTTATATAIAATATPRRGPTQRDTAAGARRQAAPRCRRRHLVSDGGPLVFGRMDRAGGRVGGMQ</sequence>
<proteinExistence type="predicted"/>
<evidence type="ECO:0000313" key="2">
    <source>
        <dbReference type="EMBL" id="TCO29880.1"/>
    </source>
</evidence>
<evidence type="ECO:0000256" key="1">
    <source>
        <dbReference type="SAM" id="MobiDB-lite"/>
    </source>
</evidence>
<feature type="region of interest" description="Disordered" evidence="1">
    <location>
        <begin position="1"/>
        <end position="74"/>
    </location>
</feature>